<name>A0AAD6Y8N7_9AGAR</name>
<proteinExistence type="predicted"/>
<accession>A0AAD6Y8N7</accession>
<keyword evidence="3" id="KW-1185">Reference proteome</keyword>
<evidence type="ECO:0000256" key="1">
    <source>
        <dbReference type="SAM" id="MobiDB-lite"/>
    </source>
</evidence>
<evidence type="ECO:0000313" key="2">
    <source>
        <dbReference type="EMBL" id="KAJ7205718.1"/>
    </source>
</evidence>
<gene>
    <name evidence="2" type="ORF">GGX14DRAFT_397412</name>
</gene>
<feature type="region of interest" description="Disordered" evidence="1">
    <location>
        <begin position="139"/>
        <end position="160"/>
    </location>
</feature>
<comment type="caution">
    <text evidence="2">The sequence shown here is derived from an EMBL/GenBank/DDBJ whole genome shotgun (WGS) entry which is preliminary data.</text>
</comment>
<protein>
    <submittedName>
        <fullName evidence="2">Uncharacterized protein</fullName>
    </submittedName>
</protein>
<dbReference type="Proteomes" id="UP001219525">
    <property type="component" value="Unassembled WGS sequence"/>
</dbReference>
<dbReference type="AlphaFoldDB" id="A0AAD6Y8N7"/>
<organism evidence="2 3">
    <name type="scientific">Mycena pura</name>
    <dbReference type="NCBI Taxonomy" id="153505"/>
    <lineage>
        <taxon>Eukaryota</taxon>
        <taxon>Fungi</taxon>
        <taxon>Dikarya</taxon>
        <taxon>Basidiomycota</taxon>
        <taxon>Agaricomycotina</taxon>
        <taxon>Agaricomycetes</taxon>
        <taxon>Agaricomycetidae</taxon>
        <taxon>Agaricales</taxon>
        <taxon>Marasmiineae</taxon>
        <taxon>Mycenaceae</taxon>
        <taxon>Mycena</taxon>
    </lineage>
</organism>
<reference evidence="2" key="1">
    <citation type="submission" date="2023-03" db="EMBL/GenBank/DDBJ databases">
        <title>Massive genome expansion in bonnet fungi (Mycena s.s.) driven by repeated elements and novel gene families across ecological guilds.</title>
        <authorList>
            <consortium name="Lawrence Berkeley National Laboratory"/>
            <person name="Harder C.B."/>
            <person name="Miyauchi S."/>
            <person name="Viragh M."/>
            <person name="Kuo A."/>
            <person name="Thoen E."/>
            <person name="Andreopoulos B."/>
            <person name="Lu D."/>
            <person name="Skrede I."/>
            <person name="Drula E."/>
            <person name="Henrissat B."/>
            <person name="Morin E."/>
            <person name="Kohler A."/>
            <person name="Barry K."/>
            <person name="LaButti K."/>
            <person name="Morin E."/>
            <person name="Salamov A."/>
            <person name="Lipzen A."/>
            <person name="Mereny Z."/>
            <person name="Hegedus B."/>
            <person name="Baldrian P."/>
            <person name="Stursova M."/>
            <person name="Weitz H."/>
            <person name="Taylor A."/>
            <person name="Grigoriev I.V."/>
            <person name="Nagy L.G."/>
            <person name="Martin F."/>
            <person name="Kauserud H."/>
        </authorList>
    </citation>
    <scope>NUCLEOTIDE SEQUENCE</scope>
    <source>
        <strain evidence="2">9144</strain>
    </source>
</reference>
<sequence length="160" mass="17671">MDVGRIIYPSKGTPTTARIPEARRGDFTNRIPSTYISPHTTLLLTEPRPRPNSYGGCIITAAVTTARARRKFSLRVPLPRNADTCVSVPQGIDWNRLEVGNGTLWSKLAQPKIKTKLVGVTYILYDTWRRIPTYLPAQASARSATETGGRRPANPKLGLT</sequence>
<evidence type="ECO:0000313" key="3">
    <source>
        <dbReference type="Proteomes" id="UP001219525"/>
    </source>
</evidence>
<dbReference type="EMBL" id="JARJCW010000042">
    <property type="protein sequence ID" value="KAJ7205718.1"/>
    <property type="molecule type" value="Genomic_DNA"/>
</dbReference>